<gene>
    <name evidence="1" type="ORF">GJ654_19995</name>
</gene>
<dbReference type="AlphaFoldDB" id="A0A6N8DRL3"/>
<name>A0A6N8DRL3_RHOAC</name>
<comment type="caution">
    <text evidence="1">The sequence shown here is derived from an EMBL/GenBank/DDBJ whole genome shotgun (WGS) entry which is preliminary data.</text>
</comment>
<dbReference type="Proteomes" id="UP000439113">
    <property type="component" value="Unassembled WGS sequence"/>
</dbReference>
<dbReference type="RefSeq" id="WP_155447942.1">
    <property type="nucleotide sequence ID" value="NZ_JAOQNR010000009.1"/>
</dbReference>
<accession>A0A6N8DRL3</accession>
<organism evidence="1 2">
    <name type="scientific">Rhodoblastus acidophilus</name>
    <name type="common">Rhodopseudomonas acidophila</name>
    <dbReference type="NCBI Taxonomy" id="1074"/>
    <lineage>
        <taxon>Bacteria</taxon>
        <taxon>Pseudomonadati</taxon>
        <taxon>Pseudomonadota</taxon>
        <taxon>Alphaproteobacteria</taxon>
        <taxon>Hyphomicrobiales</taxon>
        <taxon>Rhodoblastaceae</taxon>
        <taxon>Rhodoblastus</taxon>
    </lineage>
</organism>
<dbReference type="EMBL" id="WNKS01000032">
    <property type="protein sequence ID" value="MTV33262.1"/>
    <property type="molecule type" value="Genomic_DNA"/>
</dbReference>
<evidence type="ECO:0000313" key="1">
    <source>
        <dbReference type="EMBL" id="MTV33262.1"/>
    </source>
</evidence>
<sequence>MLFRRKTAAWLEGQSGVALAGQDREDFSPDFGINPLKPDANRRRRPNDFQVELFRQLVIHAAGQCREIEDDGVLRKTREDASVNKMRQAGRNNEIDTRSLVRKIIQPVRGHTLLDQP</sequence>
<proteinExistence type="predicted"/>
<reference evidence="1 2" key="1">
    <citation type="submission" date="2019-11" db="EMBL/GenBank/DDBJ databases">
        <title>Whole-genome sequence of a Rhodoblastus acidophilus DSM 142.</title>
        <authorList>
            <person name="Kyndt J.A."/>
            <person name="Meyer T.E."/>
        </authorList>
    </citation>
    <scope>NUCLEOTIDE SEQUENCE [LARGE SCALE GENOMIC DNA]</scope>
    <source>
        <strain evidence="1 2">DSM 142</strain>
    </source>
</reference>
<evidence type="ECO:0000313" key="2">
    <source>
        <dbReference type="Proteomes" id="UP000439113"/>
    </source>
</evidence>
<protein>
    <submittedName>
        <fullName evidence="1">Uncharacterized protein</fullName>
    </submittedName>
</protein>